<feature type="transmembrane region" description="Helical" evidence="1">
    <location>
        <begin position="42"/>
        <end position="66"/>
    </location>
</feature>
<keyword evidence="1" id="KW-1133">Transmembrane helix</keyword>
<organism evidence="2 3">
    <name type="scientific">Halorubrum yunnanense</name>
    <dbReference type="NCBI Taxonomy" id="1526162"/>
    <lineage>
        <taxon>Archaea</taxon>
        <taxon>Methanobacteriati</taxon>
        <taxon>Methanobacteriota</taxon>
        <taxon>Stenosarchaea group</taxon>
        <taxon>Halobacteria</taxon>
        <taxon>Halobacteriales</taxon>
        <taxon>Haloferacaceae</taxon>
        <taxon>Halorubrum</taxon>
    </lineage>
</organism>
<proteinExistence type="predicted"/>
<evidence type="ECO:0000313" key="3">
    <source>
        <dbReference type="Proteomes" id="UP001596390"/>
    </source>
</evidence>
<reference evidence="2 3" key="1">
    <citation type="journal article" date="2019" name="Int. J. Syst. Evol. Microbiol.">
        <title>The Global Catalogue of Microorganisms (GCM) 10K type strain sequencing project: providing services to taxonomists for standard genome sequencing and annotation.</title>
        <authorList>
            <consortium name="The Broad Institute Genomics Platform"/>
            <consortium name="The Broad Institute Genome Sequencing Center for Infectious Disease"/>
            <person name="Wu L."/>
            <person name="Ma J."/>
        </authorList>
    </citation>
    <scope>NUCLEOTIDE SEQUENCE [LARGE SCALE GENOMIC DNA]</scope>
    <source>
        <strain evidence="2 3">Q85</strain>
    </source>
</reference>
<protein>
    <submittedName>
        <fullName evidence="2">Uncharacterized protein</fullName>
    </submittedName>
</protein>
<keyword evidence="1" id="KW-0472">Membrane</keyword>
<gene>
    <name evidence="2" type="ORF">ACFQMK_02300</name>
</gene>
<feature type="transmembrane region" description="Helical" evidence="1">
    <location>
        <begin position="6"/>
        <end position="30"/>
    </location>
</feature>
<evidence type="ECO:0000256" key="1">
    <source>
        <dbReference type="SAM" id="Phobius"/>
    </source>
</evidence>
<accession>A0ABD5YBJ5</accession>
<name>A0ABD5YBJ5_9EURY</name>
<keyword evidence="1" id="KW-0812">Transmembrane</keyword>
<dbReference type="EMBL" id="JBHSZZ010000008">
    <property type="protein sequence ID" value="MFC7185742.1"/>
    <property type="molecule type" value="Genomic_DNA"/>
</dbReference>
<keyword evidence="3" id="KW-1185">Reference proteome</keyword>
<sequence length="68" mass="6962">MDRTDTALLGVAGVVTALALAIVFATGALFGLDESVARPLRLLAVEPFAWIVVAALIVAVVGHAYIDG</sequence>
<dbReference type="Proteomes" id="UP001596390">
    <property type="component" value="Unassembled WGS sequence"/>
</dbReference>
<evidence type="ECO:0000313" key="2">
    <source>
        <dbReference type="EMBL" id="MFC7185742.1"/>
    </source>
</evidence>
<dbReference type="RefSeq" id="WP_267662726.1">
    <property type="nucleotide sequence ID" value="NZ_JAODIX010000008.1"/>
</dbReference>
<comment type="caution">
    <text evidence="2">The sequence shown here is derived from an EMBL/GenBank/DDBJ whole genome shotgun (WGS) entry which is preliminary data.</text>
</comment>
<dbReference type="AlphaFoldDB" id="A0ABD5YBJ5"/>